<dbReference type="Proteomes" id="UP001054945">
    <property type="component" value="Unassembled WGS sequence"/>
</dbReference>
<name>A0AAV4MGG0_CAEEX</name>
<sequence>MDRRLHLMVWEGVALRVELGLVLTRGRGGGRPAENTISGVPMSCYPVEQNWGRTFGDKLPTGDKFPSLIGRLQPRTPLRYRLLG</sequence>
<gene>
    <name evidence="1" type="ORF">CEXT_190541</name>
</gene>
<reference evidence="1 2" key="1">
    <citation type="submission" date="2021-06" db="EMBL/GenBank/DDBJ databases">
        <title>Caerostris extrusa draft genome.</title>
        <authorList>
            <person name="Kono N."/>
            <person name="Arakawa K."/>
        </authorList>
    </citation>
    <scope>NUCLEOTIDE SEQUENCE [LARGE SCALE GENOMIC DNA]</scope>
</reference>
<proteinExistence type="predicted"/>
<comment type="caution">
    <text evidence="1">The sequence shown here is derived from an EMBL/GenBank/DDBJ whole genome shotgun (WGS) entry which is preliminary data.</text>
</comment>
<keyword evidence="2" id="KW-1185">Reference proteome</keyword>
<evidence type="ECO:0008006" key="3">
    <source>
        <dbReference type="Google" id="ProtNLM"/>
    </source>
</evidence>
<dbReference type="EMBL" id="BPLR01019753">
    <property type="protein sequence ID" value="GIX71423.1"/>
    <property type="molecule type" value="Genomic_DNA"/>
</dbReference>
<evidence type="ECO:0000313" key="1">
    <source>
        <dbReference type="EMBL" id="GIX71423.1"/>
    </source>
</evidence>
<accession>A0AAV4MGG0</accession>
<evidence type="ECO:0000313" key="2">
    <source>
        <dbReference type="Proteomes" id="UP001054945"/>
    </source>
</evidence>
<organism evidence="1 2">
    <name type="scientific">Caerostris extrusa</name>
    <name type="common">Bark spider</name>
    <name type="synonym">Caerostris bankana</name>
    <dbReference type="NCBI Taxonomy" id="172846"/>
    <lineage>
        <taxon>Eukaryota</taxon>
        <taxon>Metazoa</taxon>
        <taxon>Ecdysozoa</taxon>
        <taxon>Arthropoda</taxon>
        <taxon>Chelicerata</taxon>
        <taxon>Arachnida</taxon>
        <taxon>Araneae</taxon>
        <taxon>Araneomorphae</taxon>
        <taxon>Entelegynae</taxon>
        <taxon>Araneoidea</taxon>
        <taxon>Araneidae</taxon>
        <taxon>Caerostris</taxon>
    </lineage>
</organism>
<dbReference type="AlphaFoldDB" id="A0AAV4MGG0"/>
<protein>
    <recommendedName>
        <fullName evidence="3">Secreted protein</fullName>
    </recommendedName>
</protein>